<dbReference type="Gene3D" id="2.40.50.140">
    <property type="entry name" value="Nucleic acid-binding proteins"/>
    <property type="match status" value="1"/>
</dbReference>
<keyword evidence="5" id="KW-0694">RNA-binding</keyword>
<evidence type="ECO:0000259" key="6">
    <source>
        <dbReference type="Pfam" id="PF10150"/>
    </source>
</evidence>
<comment type="caution">
    <text evidence="7">The sequence shown here is derived from an EMBL/GenBank/DDBJ whole genome shotgun (WGS) entry which is preliminary data.</text>
</comment>
<evidence type="ECO:0000256" key="4">
    <source>
        <dbReference type="ARBA" id="ARBA00022842"/>
    </source>
</evidence>
<dbReference type="InterPro" id="IPR012340">
    <property type="entry name" value="NA-bd_OB-fold"/>
</dbReference>
<keyword evidence="2" id="KW-0479">Metal-binding</keyword>
<dbReference type="RefSeq" id="WP_057976423.1">
    <property type="nucleotide sequence ID" value="NZ_LKHP01000001.1"/>
</dbReference>
<dbReference type="EC" id="3.1.26.-" evidence="7"/>
<dbReference type="PANTHER" id="PTHR30001:SF0">
    <property type="entry name" value="RIBONUCLEASE G"/>
    <property type="match status" value="1"/>
</dbReference>
<dbReference type="Pfam" id="PF10150">
    <property type="entry name" value="RNase_E_G"/>
    <property type="match status" value="1"/>
</dbReference>
<dbReference type="SUPFAM" id="SSF50249">
    <property type="entry name" value="Nucleic acid-binding proteins"/>
    <property type="match status" value="1"/>
</dbReference>
<dbReference type="GO" id="GO:0005737">
    <property type="term" value="C:cytoplasm"/>
    <property type="evidence" value="ECO:0007669"/>
    <property type="project" value="TreeGrafter"/>
</dbReference>
<accession>A0A0R3JXA6</accession>
<evidence type="ECO:0000256" key="2">
    <source>
        <dbReference type="ARBA" id="ARBA00022723"/>
    </source>
</evidence>
<comment type="cofactor">
    <cofactor evidence="1">
        <name>Mg(2+)</name>
        <dbReference type="ChEBI" id="CHEBI:18420"/>
    </cofactor>
</comment>
<reference evidence="7 8" key="1">
    <citation type="submission" date="2015-09" db="EMBL/GenBank/DDBJ databases">
        <title>Draft genome sequence of a Caloramator mitchellensis, a moderate thermophile from the Great Artesian Basin of Australia.</title>
        <authorList>
            <person name="Patel B.K."/>
        </authorList>
    </citation>
    <scope>NUCLEOTIDE SEQUENCE [LARGE SCALE GENOMIC DNA]</scope>
    <source>
        <strain evidence="7 8">VF08</strain>
    </source>
</reference>
<dbReference type="Proteomes" id="UP000052015">
    <property type="component" value="Unassembled WGS sequence"/>
</dbReference>
<dbReference type="InterPro" id="IPR019307">
    <property type="entry name" value="RNA-bd_AU-1/RNase_E/G"/>
</dbReference>
<sequence length="436" mass="50985">MKQIYIDFGITQNRFLEIIDGKINNLYVDNLDDGNYSGNIYKARVDYVDEKLKSAFIDIGINRNAIMQLGNLKIRKGDEFLVQVKSDSEGEKGPKVTSELTFPGKNLILLPGEKIVKISKKIENREEIDKLCELGSMLVKRGYGIIFRNTAASKEKDCLIEEFEELIIKWEKIKKQAEYAKAPSLLFNQRDFLNYIFTELIYEYDSVYIKDFIYIEGLKEYIDLNRLQINTLEYVERSIYDILMKNHTLDGVKITIDEVEAFTIFDVNSGDNKNTSHSFFEINNKAAAKIFELIKLRNIGGIIFIDFIDMHYDDKKKLLQLFQEEFKNDTVPNKVYGWTKLGVLEAMRAKKGKKLKDLIYSNYYKEIYNPNYALKLIEDYIFENAKKFNKNSFEVVSSAEIANLSDKIEFEKKIKNKYKVDLKLKTHNDIQNFKFI</sequence>
<evidence type="ECO:0000313" key="7">
    <source>
        <dbReference type="EMBL" id="KRQ88152.1"/>
    </source>
</evidence>
<dbReference type="InterPro" id="IPR004659">
    <property type="entry name" value="RNase_E/G"/>
</dbReference>
<name>A0A0R3JXA6_CALMK</name>
<dbReference type="GO" id="GO:0046872">
    <property type="term" value="F:metal ion binding"/>
    <property type="evidence" value="ECO:0007669"/>
    <property type="project" value="UniProtKB-KW"/>
</dbReference>
<proteinExistence type="predicted"/>
<keyword evidence="3 7" id="KW-0378">Hydrolase</keyword>
<evidence type="ECO:0000256" key="1">
    <source>
        <dbReference type="ARBA" id="ARBA00001946"/>
    </source>
</evidence>
<dbReference type="GO" id="GO:0006364">
    <property type="term" value="P:rRNA processing"/>
    <property type="evidence" value="ECO:0007669"/>
    <property type="project" value="TreeGrafter"/>
</dbReference>
<dbReference type="EMBL" id="LKHP01000001">
    <property type="protein sequence ID" value="KRQ88152.1"/>
    <property type="molecule type" value="Genomic_DNA"/>
</dbReference>
<keyword evidence="8" id="KW-1185">Reference proteome</keyword>
<protein>
    <submittedName>
        <fullName evidence="7">Ribonuclease G</fullName>
        <ecNumber evidence="7">3.1.26.-</ecNumber>
    </submittedName>
</protein>
<dbReference type="AlphaFoldDB" id="A0A0R3JXA6"/>
<dbReference type="STRING" id="908809.ABG79_00322"/>
<dbReference type="GO" id="GO:0004540">
    <property type="term" value="F:RNA nuclease activity"/>
    <property type="evidence" value="ECO:0007669"/>
    <property type="project" value="InterPro"/>
</dbReference>
<keyword evidence="4" id="KW-0460">Magnesium</keyword>
<feature type="domain" description="RNA-binding protein AU-1/Ribonuclease E/G" evidence="6">
    <location>
        <begin position="101"/>
        <end position="350"/>
    </location>
</feature>
<evidence type="ECO:0000256" key="3">
    <source>
        <dbReference type="ARBA" id="ARBA00022801"/>
    </source>
</evidence>
<evidence type="ECO:0000256" key="5">
    <source>
        <dbReference type="ARBA" id="ARBA00022884"/>
    </source>
</evidence>
<dbReference type="GO" id="GO:0003723">
    <property type="term" value="F:RNA binding"/>
    <property type="evidence" value="ECO:0007669"/>
    <property type="project" value="UniProtKB-KW"/>
</dbReference>
<organism evidence="7 8">
    <name type="scientific">Caloramator mitchellensis</name>
    <dbReference type="NCBI Taxonomy" id="908809"/>
    <lineage>
        <taxon>Bacteria</taxon>
        <taxon>Bacillati</taxon>
        <taxon>Bacillota</taxon>
        <taxon>Clostridia</taxon>
        <taxon>Eubacteriales</taxon>
        <taxon>Clostridiaceae</taxon>
        <taxon>Caloramator</taxon>
    </lineage>
</organism>
<gene>
    <name evidence="7" type="primary">rng</name>
    <name evidence="7" type="ORF">ABG79_00322</name>
</gene>
<dbReference type="OrthoDB" id="9804278at2"/>
<dbReference type="PANTHER" id="PTHR30001">
    <property type="entry name" value="RIBONUCLEASE"/>
    <property type="match status" value="1"/>
</dbReference>
<evidence type="ECO:0000313" key="8">
    <source>
        <dbReference type="Proteomes" id="UP000052015"/>
    </source>
</evidence>
<dbReference type="GO" id="GO:0016787">
    <property type="term" value="F:hydrolase activity"/>
    <property type="evidence" value="ECO:0007669"/>
    <property type="project" value="UniProtKB-KW"/>
</dbReference>